<sequence>MNLIWYKISFPSYMTNGRSRESFIQEFFKHWKVFGKPEGMAIYELEYDLDAHGVVYLSLPNHAIENLIQLSLKKFTPIPVKAPSVKLRRISLEVFS</sequence>
<protein>
    <submittedName>
        <fullName evidence="1">Uncharacterized protein</fullName>
    </submittedName>
</protein>
<dbReference type="AlphaFoldDB" id="A0A7V2ZJ24"/>
<comment type="caution">
    <text evidence="1">The sequence shown here is derived from an EMBL/GenBank/DDBJ whole genome shotgun (WGS) entry which is preliminary data.</text>
</comment>
<evidence type="ECO:0000313" key="1">
    <source>
        <dbReference type="EMBL" id="HFI90882.1"/>
    </source>
</evidence>
<dbReference type="RefSeq" id="WP_304145308.1">
    <property type="nucleotide sequence ID" value="NZ_JAOAIE010000052.1"/>
</dbReference>
<accession>A0A7V2ZJ24</accession>
<organism evidence="1">
    <name type="scientific">Ignavibacterium album</name>
    <dbReference type="NCBI Taxonomy" id="591197"/>
    <lineage>
        <taxon>Bacteria</taxon>
        <taxon>Pseudomonadati</taxon>
        <taxon>Ignavibacteriota</taxon>
        <taxon>Ignavibacteria</taxon>
        <taxon>Ignavibacteriales</taxon>
        <taxon>Ignavibacteriaceae</taxon>
        <taxon>Ignavibacterium</taxon>
    </lineage>
</organism>
<reference evidence="1" key="1">
    <citation type="journal article" date="2020" name="mSystems">
        <title>Genome- and Community-Level Interaction Insights into Carbon Utilization and Element Cycling Functions of Hydrothermarchaeota in Hydrothermal Sediment.</title>
        <authorList>
            <person name="Zhou Z."/>
            <person name="Liu Y."/>
            <person name="Xu W."/>
            <person name="Pan J."/>
            <person name="Luo Z.H."/>
            <person name="Li M."/>
        </authorList>
    </citation>
    <scope>NUCLEOTIDE SEQUENCE [LARGE SCALE GENOMIC DNA]</scope>
    <source>
        <strain evidence="1">SpSt-479</strain>
    </source>
</reference>
<proteinExistence type="predicted"/>
<gene>
    <name evidence="1" type="ORF">ENS31_05030</name>
</gene>
<dbReference type="EMBL" id="DSUJ01000008">
    <property type="protein sequence ID" value="HFI90882.1"/>
    <property type="molecule type" value="Genomic_DNA"/>
</dbReference>
<name>A0A7V2ZJ24_9BACT</name>